<name>A0ABY9LYZ3_9BURK</name>
<proteinExistence type="predicted"/>
<dbReference type="RefSeq" id="WP_306942760.1">
    <property type="nucleotide sequence ID" value="NZ_CP132976.1"/>
</dbReference>
<reference evidence="1 2" key="1">
    <citation type="submission" date="2023-08" db="EMBL/GenBank/DDBJ databases">
        <title>Achromobacter seleniivolatilans sp. nov., isolated from seleniferous soil.</title>
        <authorList>
            <person name="Zhang S."/>
            <person name="Li K."/>
            <person name="Peng J."/>
            <person name="Zhao Q."/>
            <person name="Wang H."/>
            <person name="Guo Y."/>
        </authorList>
    </citation>
    <scope>NUCLEOTIDE SEQUENCE [LARGE SCALE GENOMIC DNA]</scope>
    <source>
        <strain evidence="1 2">R39</strain>
    </source>
</reference>
<keyword evidence="2" id="KW-1185">Reference proteome</keyword>
<dbReference type="EMBL" id="CP132976">
    <property type="protein sequence ID" value="WMD20006.1"/>
    <property type="molecule type" value="Genomic_DNA"/>
</dbReference>
<protein>
    <submittedName>
        <fullName evidence="1">Uncharacterized protein</fullName>
    </submittedName>
</protein>
<evidence type="ECO:0000313" key="2">
    <source>
        <dbReference type="Proteomes" id="UP001234798"/>
    </source>
</evidence>
<accession>A0ABY9LYZ3</accession>
<dbReference type="Proteomes" id="UP001234798">
    <property type="component" value="Chromosome"/>
</dbReference>
<sequence>MAGPRKRRKSLEAAAPPPHYETWLTEIFDHPVDVNPNCEYDNQLSFAVDEAGQAELLAYTLENCARDLAGFSDLQVSAGLRCFFCPGSADIVCDIASDFVPIALRLRVIAAIKTLYRDCFEPRCAPVLGSRNEEGNPLNEICYMLWDITPVLLWGREPSEQVFQQAVLDVLEEALVSPNPACVESALHGLGHIQRDCKADVARIVSAYLRRNVFAAPGLQSYARLAAEGRVQ</sequence>
<evidence type="ECO:0000313" key="1">
    <source>
        <dbReference type="EMBL" id="WMD20006.1"/>
    </source>
</evidence>
<gene>
    <name evidence="1" type="ORF">RAS12_25880</name>
</gene>
<organism evidence="1 2">
    <name type="scientific">Achromobacter seleniivolatilans</name>
    <dbReference type="NCBI Taxonomy" id="3047478"/>
    <lineage>
        <taxon>Bacteria</taxon>
        <taxon>Pseudomonadati</taxon>
        <taxon>Pseudomonadota</taxon>
        <taxon>Betaproteobacteria</taxon>
        <taxon>Burkholderiales</taxon>
        <taxon>Alcaligenaceae</taxon>
        <taxon>Achromobacter</taxon>
    </lineage>
</organism>